<keyword evidence="2" id="KW-1185">Reference proteome</keyword>
<comment type="caution">
    <text evidence="1">The sequence shown here is derived from an EMBL/GenBank/DDBJ whole genome shotgun (WGS) entry which is preliminary data.</text>
</comment>
<name>A0AAD8GZP6_9APIA</name>
<evidence type="ECO:0000313" key="1">
    <source>
        <dbReference type="EMBL" id="KAK1358235.1"/>
    </source>
</evidence>
<organism evidence="1 2">
    <name type="scientific">Heracleum sosnowskyi</name>
    <dbReference type="NCBI Taxonomy" id="360622"/>
    <lineage>
        <taxon>Eukaryota</taxon>
        <taxon>Viridiplantae</taxon>
        <taxon>Streptophyta</taxon>
        <taxon>Embryophyta</taxon>
        <taxon>Tracheophyta</taxon>
        <taxon>Spermatophyta</taxon>
        <taxon>Magnoliopsida</taxon>
        <taxon>eudicotyledons</taxon>
        <taxon>Gunneridae</taxon>
        <taxon>Pentapetalae</taxon>
        <taxon>asterids</taxon>
        <taxon>campanulids</taxon>
        <taxon>Apiales</taxon>
        <taxon>Apiaceae</taxon>
        <taxon>Apioideae</taxon>
        <taxon>apioid superclade</taxon>
        <taxon>Tordylieae</taxon>
        <taxon>Tordyliinae</taxon>
        <taxon>Heracleum</taxon>
    </lineage>
</organism>
<reference evidence="1" key="1">
    <citation type="submission" date="2023-02" db="EMBL/GenBank/DDBJ databases">
        <title>Genome of toxic invasive species Heracleum sosnowskyi carries increased number of genes despite the absence of recent whole-genome duplications.</title>
        <authorList>
            <person name="Schelkunov M."/>
            <person name="Shtratnikova V."/>
            <person name="Makarenko M."/>
            <person name="Klepikova A."/>
            <person name="Omelchenko D."/>
            <person name="Novikova G."/>
            <person name="Obukhova E."/>
            <person name="Bogdanov V."/>
            <person name="Penin A."/>
            <person name="Logacheva M."/>
        </authorList>
    </citation>
    <scope>NUCLEOTIDE SEQUENCE</scope>
    <source>
        <strain evidence="1">Hsosn_3</strain>
        <tissue evidence="1">Leaf</tissue>
    </source>
</reference>
<sequence length="209" mass="23656">MKCIRVKTLSCGLIGYLNIRLIADLPYDERYFGLKEIGILGKLYLDDLTWELVDLVVPEASVKIDDESKFDLQDFHQSTRQFVSRPRICQAADECRKLEDEAGKHEQFMALDIDISSARSAFPPEDFNRLPQQFDEGKELTIPDKLKSPTEVEATRTVVTGAAPRDGCNLFRKGINVFGFANHIPLLSEKGADIVTRTAMKRIKTIFLC</sequence>
<dbReference type="EMBL" id="JAUIZM010000011">
    <property type="protein sequence ID" value="KAK1358235.1"/>
    <property type="molecule type" value="Genomic_DNA"/>
</dbReference>
<dbReference type="AlphaFoldDB" id="A0AAD8GZP6"/>
<evidence type="ECO:0000313" key="2">
    <source>
        <dbReference type="Proteomes" id="UP001237642"/>
    </source>
</evidence>
<proteinExistence type="predicted"/>
<gene>
    <name evidence="1" type="ORF">POM88_051491</name>
</gene>
<dbReference type="Proteomes" id="UP001237642">
    <property type="component" value="Unassembled WGS sequence"/>
</dbReference>
<reference evidence="1" key="2">
    <citation type="submission" date="2023-05" db="EMBL/GenBank/DDBJ databases">
        <authorList>
            <person name="Schelkunov M.I."/>
        </authorList>
    </citation>
    <scope>NUCLEOTIDE SEQUENCE</scope>
    <source>
        <strain evidence="1">Hsosn_3</strain>
        <tissue evidence="1">Leaf</tissue>
    </source>
</reference>
<protein>
    <submittedName>
        <fullName evidence="1">Uncharacterized protein</fullName>
    </submittedName>
</protein>
<accession>A0AAD8GZP6</accession>